<evidence type="ECO:0000313" key="3">
    <source>
        <dbReference type="EMBL" id="CDH51738.1"/>
    </source>
</evidence>
<dbReference type="Proteomes" id="UP000027586">
    <property type="component" value="Unassembled WGS sequence"/>
</dbReference>
<dbReference type="EMBL" id="CBTN010000010">
    <property type="protein sequence ID" value="CDH51738.1"/>
    <property type="molecule type" value="Genomic_DNA"/>
</dbReference>
<keyword evidence="2" id="KW-0812">Transmembrane</keyword>
<evidence type="ECO:0000313" key="4">
    <source>
        <dbReference type="Proteomes" id="UP000027586"/>
    </source>
</evidence>
<keyword evidence="2" id="KW-1133">Transmembrane helix</keyword>
<evidence type="ECO:0000256" key="1">
    <source>
        <dbReference type="SAM" id="MobiDB-lite"/>
    </source>
</evidence>
<gene>
    <name evidence="3" type="ORF">LCOR_03304.1</name>
</gene>
<protein>
    <submittedName>
        <fullName evidence="3">Uncharacterized protein</fullName>
    </submittedName>
</protein>
<dbReference type="OrthoDB" id="2275701at2759"/>
<keyword evidence="2" id="KW-0472">Membrane</keyword>
<organism evidence="3 4">
    <name type="scientific">Lichtheimia corymbifera JMRC:FSU:9682</name>
    <dbReference type="NCBI Taxonomy" id="1263082"/>
    <lineage>
        <taxon>Eukaryota</taxon>
        <taxon>Fungi</taxon>
        <taxon>Fungi incertae sedis</taxon>
        <taxon>Mucoromycota</taxon>
        <taxon>Mucoromycotina</taxon>
        <taxon>Mucoromycetes</taxon>
        <taxon>Mucorales</taxon>
        <taxon>Lichtheimiaceae</taxon>
        <taxon>Lichtheimia</taxon>
    </lineage>
</organism>
<keyword evidence="4" id="KW-1185">Reference proteome</keyword>
<reference evidence="3" key="1">
    <citation type="submission" date="2013-08" db="EMBL/GenBank/DDBJ databases">
        <title>Gene expansion shapes genome architecture in the human pathogen Lichtheimia corymbifera: an evolutionary genomics analysis in the ancient terrestrial Mucorales (Mucoromycotina).</title>
        <authorList>
            <person name="Schwartze V.U."/>
            <person name="Winter S."/>
            <person name="Shelest E."/>
            <person name="Marcet-Houben M."/>
            <person name="Horn F."/>
            <person name="Wehner S."/>
            <person name="Hoffmann K."/>
            <person name="Riege K."/>
            <person name="Sammeth M."/>
            <person name="Nowrousian M."/>
            <person name="Valiante V."/>
            <person name="Linde J."/>
            <person name="Jacobsen I.D."/>
            <person name="Marz M."/>
            <person name="Brakhage A.A."/>
            <person name="Gabaldon T."/>
            <person name="Bocker S."/>
            <person name="Voigt K."/>
        </authorList>
    </citation>
    <scope>NUCLEOTIDE SEQUENCE [LARGE SCALE GENOMIC DNA]</scope>
    <source>
        <strain evidence="3">FSU 9682</strain>
    </source>
</reference>
<accession>A0A068RNH3</accession>
<dbReference type="AlphaFoldDB" id="A0A068RNH3"/>
<feature type="region of interest" description="Disordered" evidence="1">
    <location>
        <begin position="1"/>
        <end position="57"/>
    </location>
</feature>
<evidence type="ECO:0000256" key="2">
    <source>
        <dbReference type="SAM" id="Phobius"/>
    </source>
</evidence>
<feature type="compositionally biased region" description="Low complexity" evidence="1">
    <location>
        <begin position="8"/>
        <end position="45"/>
    </location>
</feature>
<dbReference type="VEuPathDB" id="FungiDB:LCOR_03304.1"/>
<proteinExistence type="predicted"/>
<comment type="caution">
    <text evidence="3">The sequence shown here is derived from an EMBL/GenBank/DDBJ whole genome shotgun (WGS) entry which is preliminary data.</text>
</comment>
<feature type="transmembrane region" description="Helical" evidence="2">
    <location>
        <begin position="72"/>
        <end position="94"/>
    </location>
</feature>
<sequence>MEQQQHGSLYTDDASLSSSSSSTYTTTTTYSFTSRSSSTASTSTTPPHPHAYNHRPSRHHCPLQEILHHGLIVLAIAFIVAIAITCLFVLFLAIKILSDLLPRRMWTPVVRRFKAVNWLNTMIHLGLRLARLIEWEKNRRASFYPSLSQRFAHMDGIHLHRVLRSITLILHNINKM</sequence>
<name>A0A068RNH3_9FUNG</name>